<dbReference type="EC" id="4.1.3.30" evidence="3"/>
<comment type="subunit">
    <text evidence="4">Homotetramer; dimer of dimers.</text>
</comment>
<evidence type="ECO:0000313" key="7">
    <source>
        <dbReference type="EMBL" id="CRX39071.1"/>
    </source>
</evidence>
<evidence type="ECO:0000256" key="5">
    <source>
        <dbReference type="ARBA" id="ARBA00057039"/>
    </source>
</evidence>
<dbReference type="PANTHER" id="PTHR42905:SF5">
    <property type="entry name" value="CARBOXYVINYL-CARBOXYPHOSPHONATE PHOSPHORYLMUTASE, CHLOROPLASTIC"/>
    <property type="match status" value="1"/>
</dbReference>
<dbReference type="PROSITE" id="PS00161">
    <property type="entry name" value="ISOCITRATE_LYASE"/>
    <property type="match status" value="1"/>
</dbReference>
<dbReference type="FunFam" id="3.20.20.60:FF:000009">
    <property type="entry name" value="2-methylisocitrate lyase"/>
    <property type="match status" value="1"/>
</dbReference>
<dbReference type="InterPro" id="IPR039556">
    <property type="entry name" value="ICL/PEPM"/>
</dbReference>
<dbReference type="Pfam" id="PF13714">
    <property type="entry name" value="PEP_mutase"/>
    <property type="match status" value="1"/>
</dbReference>
<dbReference type="Gene3D" id="3.20.20.60">
    <property type="entry name" value="Phosphoenolpyruvate-binding domains"/>
    <property type="match status" value="1"/>
</dbReference>
<name>A0A0H5DQZ1_9BACT</name>
<dbReference type="EMBL" id="CWGJ01000025">
    <property type="protein sequence ID" value="CRX39071.1"/>
    <property type="molecule type" value="Genomic_DNA"/>
</dbReference>
<dbReference type="Proteomes" id="UP000220251">
    <property type="component" value="Unassembled WGS sequence"/>
</dbReference>
<dbReference type="InterPro" id="IPR018523">
    <property type="entry name" value="Isocitrate_lyase_ph_CS"/>
</dbReference>
<dbReference type="CDD" id="cd00377">
    <property type="entry name" value="ICL_PEPM"/>
    <property type="match status" value="1"/>
</dbReference>
<dbReference type="OrthoDB" id="8629576at2"/>
<dbReference type="SUPFAM" id="SSF51621">
    <property type="entry name" value="Phosphoenolpyruvate/pyruvate domain"/>
    <property type="match status" value="1"/>
</dbReference>
<proteinExistence type="inferred from homology"/>
<comment type="catalytic activity">
    <reaction evidence="1">
        <text>(2S,3R)-3-hydroxybutane-1,2,3-tricarboxylate = pyruvate + succinate</text>
        <dbReference type="Rhea" id="RHEA:16809"/>
        <dbReference type="ChEBI" id="CHEBI:15361"/>
        <dbReference type="ChEBI" id="CHEBI:30031"/>
        <dbReference type="ChEBI" id="CHEBI:57429"/>
        <dbReference type="EC" id="4.1.3.30"/>
    </reaction>
</comment>
<dbReference type="PANTHER" id="PTHR42905">
    <property type="entry name" value="PHOSPHOENOLPYRUVATE CARBOXYLASE"/>
    <property type="match status" value="1"/>
</dbReference>
<comment type="similarity">
    <text evidence="2">Belongs to the isocitrate lyase/PEP mutase superfamily. Methylisocitrate lyase family.</text>
</comment>
<sequence length="284" mass="30809">MSAGLKFKKAVKESSPLLIVGAASPLVAMLIERKGFQALYLSGGGYATFSFGLPDLGMTTPVELAEEARRIADRSSLPLLVDIDTGFGGPLMIERTVQLMEQAGVAAVHIEDQVFEKRCGHRQGKALVAKGLMQERIAAAVRGRKDPDFVIMARTDSPGIEKVGDVVKRAQAYREAGADMLFLEGSVDSELFRVVKEECGLPLLVNLTEFGKCKILTASELNAVGADMALYPLTLNRVMLGACSEALDELRAGQGGLLEKMQTRVELYDLIGYHDLEARSKFKE</sequence>
<protein>
    <recommendedName>
        <fullName evidence="6">2-methylisocitrate lyase</fullName>
        <ecNumber evidence="3">4.1.3.30</ecNumber>
    </recommendedName>
</protein>
<organism evidence="7 8">
    <name type="scientific">Estrella lausannensis</name>
    <dbReference type="NCBI Taxonomy" id="483423"/>
    <lineage>
        <taxon>Bacteria</taxon>
        <taxon>Pseudomonadati</taxon>
        <taxon>Chlamydiota</taxon>
        <taxon>Chlamydiia</taxon>
        <taxon>Parachlamydiales</taxon>
        <taxon>Candidatus Criblamydiaceae</taxon>
        <taxon>Estrella</taxon>
    </lineage>
</organism>
<evidence type="ECO:0000313" key="8">
    <source>
        <dbReference type="Proteomes" id="UP000220251"/>
    </source>
</evidence>
<accession>A0A0H5DQZ1</accession>
<gene>
    <name evidence="7" type="primary">prpB</name>
    <name evidence="7" type="ORF">ELAC_1744</name>
</gene>
<evidence type="ECO:0000256" key="4">
    <source>
        <dbReference type="ARBA" id="ARBA00044762"/>
    </source>
</evidence>
<evidence type="ECO:0000256" key="3">
    <source>
        <dbReference type="ARBA" id="ARBA00012260"/>
    </source>
</evidence>
<comment type="function">
    <text evidence="5">Involved in the catabolism of short chain fatty acids (SCFA) via the 2-methylcitrate cycle I (propionate degradation route). Catalyzes the thermodynamically favored C-C bond cleavage of (2R,3S)-2-methylisocitrate to yield pyruvate and succinate via an alpha-carboxy-carbanion intermediate.</text>
</comment>
<dbReference type="AlphaFoldDB" id="A0A0H5DQZ1"/>
<dbReference type="InterPro" id="IPR040442">
    <property type="entry name" value="Pyrv_kinase-like_dom_sf"/>
</dbReference>
<evidence type="ECO:0000256" key="6">
    <source>
        <dbReference type="ARBA" id="ARBA00073849"/>
    </source>
</evidence>
<dbReference type="GO" id="GO:0046421">
    <property type="term" value="F:methylisocitrate lyase activity"/>
    <property type="evidence" value="ECO:0007669"/>
    <property type="project" value="UniProtKB-EC"/>
</dbReference>
<keyword evidence="8" id="KW-1185">Reference proteome</keyword>
<evidence type="ECO:0000256" key="1">
    <source>
        <dbReference type="ARBA" id="ARBA00001050"/>
    </source>
</evidence>
<dbReference type="RefSeq" id="WP_098038925.1">
    <property type="nucleotide sequence ID" value="NZ_CWGJ01000025.1"/>
</dbReference>
<keyword evidence="7" id="KW-0456">Lyase</keyword>
<reference evidence="8" key="1">
    <citation type="submission" date="2015-06" db="EMBL/GenBank/DDBJ databases">
        <authorList>
            <person name="Bertelli C."/>
        </authorList>
    </citation>
    <scope>NUCLEOTIDE SEQUENCE [LARGE SCALE GENOMIC DNA]</scope>
    <source>
        <strain evidence="8">CRIB-30</strain>
    </source>
</reference>
<evidence type="ECO:0000256" key="2">
    <source>
        <dbReference type="ARBA" id="ARBA00009282"/>
    </source>
</evidence>
<dbReference type="InterPro" id="IPR015813">
    <property type="entry name" value="Pyrv/PenolPyrv_kinase-like_dom"/>
</dbReference>